<accession>B7LIQ5</accession>
<name>B7LIQ5_ECO81</name>
<geneLocation type="plasmid" evidence="2 3">
    <name>pECOED</name>
</geneLocation>
<evidence type="ECO:0000313" key="2">
    <source>
        <dbReference type="EMBL" id="CAQ87323.1"/>
    </source>
</evidence>
<dbReference type="PATRIC" id="fig|585397.9.peg.5347"/>
<dbReference type="AlphaFoldDB" id="B7LIQ5"/>
<evidence type="ECO:0000313" key="3">
    <source>
        <dbReference type="Proteomes" id="UP000000748"/>
    </source>
</evidence>
<gene>
    <name evidence="2" type="primary">traW</name>
    <name evidence="2" type="ordered locus">pECED1a_0107</name>
</gene>
<organism evidence="2 3">
    <name type="scientific">Escherichia coli O81 (strain ED1a)</name>
    <dbReference type="NCBI Taxonomy" id="585397"/>
    <lineage>
        <taxon>Bacteria</taxon>
        <taxon>Pseudomonadati</taxon>
        <taxon>Pseudomonadota</taxon>
        <taxon>Gammaproteobacteria</taxon>
        <taxon>Enterobacterales</taxon>
        <taxon>Enterobacteriaceae</taxon>
        <taxon>Escherichia</taxon>
    </lineage>
</organism>
<protein>
    <submittedName>
        <fullName evidence="2">Lipoprotein</fullName>
    </submittedName>
</protein>
<proteinExistence type="predicted"/>
<dbReference type="NCBIfam" id="NF033888">
    <property type="entry name" value="conj_TraW"/>
    <property type="match status" value="1"/>
</dbReference>
<keyword evidence="2" id="KW-0449">Lipoprotein</keyword>
<dbReference type="Proteomes" id="UP000000748">
    <property type="component" value="Plasmid pECOED"/>
</dbReference>
<dbReference type="InterPro" id="IPR053782">
    <property type="entry name" value="TraW-like"/>
</dbReference>
<feature type="region of interest" description="Disordered" evidence="1">
    <location>
        <begin position="1"/>
        <end position="38"/>
    </location>
</feature>
<keyword evidence="2" id="KW-0614">Plasmid</keyword>
<dbReference type="EMBL" id="CU928147">
    <property type="protein sequence ID" value="CAQ87323.1"/>
    <property type="molecule type" value="Genomic_DNA"/>
</dbReference>
<evidence type="ECO:0000256" key="1">
    <source>
        <dbReference type="SAM" id="MobiDB-lite"/>
    </source>
</evidence>
<reference evidence="3" key="1">
    <citation type="journal article" date="2009" name="PLoS Genet.">
        <title>Organised genome dynamics in the Escherichia coli species results in highly diverse adaptive paths.</title>
        <authorList>
            <person name="Touchon M."/>
            <person name="Hoede C."/>
            <person name="Tenaillon O."/>
            <person name="Barbe V."/>
            <person name="Baeriswyl S."/>
            <person name="Bidet P."/>
            <person name="Bingen E."/>
            <person name="Bonacorsi S."/>
            <person name="Bouchier C."/>
            <person name="Bouvet O."/>
            <person name="Calteau A."/>
            <person name="Chiapello H."/>
            <person name="Clermont O."/>
            <person name="Cruveiller S."/>
            <person name="Danchin A."/>
            <person name="Diard M."/>
            <person name="Dossat C."/>
            <person name="Karoui M.E."/>
            <person name="Frapy E."/>
            <person name="Garry L."/>
            <person name="Ghigo J.M."/>
            <person name="Gilles A.M."/>
            <person name="Johnson J."/>
            <person name="Le Bouguenec C."/>
            <person name="Lescat M."/>
            <person name="Mangenot S."/>
            <person name="Martinez-Jehanne V."/>
            <person name="Matic I."/>
            <person name="Nassif X."/>
            <person name="Oztas S."/>
            <person name="Petit M.A."/>
            <person name="Pichon C."/>
            <person name="Rouy Z."/>
            <person name="Ruf C.S."/>
            <person name="Schneider D."/>
            <person name="Tourret J."/>
            <person name="Vacherie B."/>
            <person name="Vallenet D."/>
            <person name="Medigue C."/>
            <person name="Rocha E.P.C."/>
            <person name="Denamur E."/>
        </authorList>
    </citation>
    <scope>NUCLEOTIDE SEQUENCE [LARGE SCALE GENOMIC DNA]</scope>
    <source>
        <strain evidence="3">ED1a</strain>
        <plasmid evidence="3">Plasmid pECOED</plasmid>
    </source>
</reference>
<sequence>MDHPSLPVLPAGSAAGITQSPRTRHPVSPENGEKRMQRQPATTLLALLIGCTVIPSTHAYPVTVVASQPVTTQIMPELATIQGIMEEMVRMQTATGTAITQNSEKLATVIAQDGQATRQQMIFSNETRRLEEARKSFSVPDSICSESASGVAAESRRAAASAAARLSQGGGVSSKPIRERLSRAADSPTREAYDSAGIHAGYCTEAEYARFGGTDVCPAVGELPGGDSQVRSLYQGAGTADTPAALTWDQKQIDAATAYMKNTARPSAGRAPGKGEVGTQTGRTYVGLQNEYNGIIDAASHPQLSLIADSTPNEATRGALTEALQSPSAAAYFDRTASSEARTRGHMSQREFEAFEAGRRYANTDWQQDLQGMEGDNLLRELLRTTALLNWQMNDLKEQIRQGNVIAGQQLALAARQYYGQRLGELSQAMSQGSVR</sequence>